<dbReference type="PANTHER" id="PTHR43617">
    <property type="entry name" value="L-AMINO ACID N-ACETYLTRANSFERASE"/>
    <property type="match status" value="1"/>
</dbReference>
<dbReference type="PROSITE" id="PS51186">
    <property type="entry name" value="GNAT"/>
    <property type="match status" value="1"/>
</dbReference>
<name>A0ABV8X423_9LACT</name>
<keyword evidence="2" id="KW-0012">Acyltransferase</keyword>
<dbReference type="CDD" id="cd04301">
    <property type="entry name" value="NAT_SF"/>
    <property type="match status" value="1"/>
</dbReference>
<evidence type="ECO:0000313" key="3">
    <source>
        <dbReference type="Proteomes" id="UP001595817"/>
    </source>
</evidence>
<dbReference type="SUPFAM" id="SSF55729">
    <property type="entry name" value="Acyl-CoA N-acyltransferases (Nat)"/>
    <property type="match status" value="1"/>
</dbReference>
<dbReference type="InterPro" id="IPR000182">
    <property type="entry name" value="GNAT_dom"/>
</dbReference>
<dbReference type="RefSeq" id="WP_378154435.1">
    <property type="nucleotide sequence ID" value="NZ_JBHSEC010000014.1"/>
</dbReference>
<dbReference type="InterPro" id="IPR050276">
    <property type="entry name" value="MshD_Acetyltransferase"/>
</dbReference>
<reference evidence="3" key="1">
    <citation type="journal article" date="2019" name="Int. J. Syst. Evol. Microbiol.">
        <title>The Global Catalogue of Microorganisms (GCM) 10K type strain sequencing project: providing services to taxonomists for standard genome sequencing and annotation.</title>
        <authorList>
            <consortium name="The Broad Institute Genomics Platform"/>
            <consortium name="The Broad Institute Genome Sequencing Center for Infectious Disease"/>
            <person name="Wu L."/>
            <person name="Ma J."/>
        </authorList>
    </citation>
    <scope>NUCLEOTIDE SEQUENCE [LARGE SCALE GENOMIC DNA]</scope>
    <source>
        <strain evidence="3">CCUG 59778</strain>
    </source>
</reference>
<dbReference type="Pfam" id="PF00583">
    <property type="entry name" value="Acetyltransf_1"/>
    <property type="match status" value="1"/>
</dbReference>
<protein>
    <submittedName>
        <fullName evidence="2">GNAT family N-acetyltransferase</fullName>
        <ecNumber evidence="2">2.3.-.-</ecNumber>
    </submittedName>
</protein>
<gene>
    <name evidence="2" type="ORF">ACFOZY_08775</name>
</gene>
<organism evidence="2 3">
    <name type="scientific">Chungangia koreensis</name>
    <dbReference type="NCBI Taxonomy" id="752657"/>
    <lineage>
        <taxon>Bacteria</taxon>
        <taxon>Bacillati</taxon>
        <taxon>Bacillota</taxon>
        <taxon>Bacilli</taxon>
        <taxon>Lactobacillales</taxon>
        <taxon>Chungangia</taxon>
    </lineage>
</organism>
<keyword evidence="2" id="KW-0808">Transferase</keyword>
<dbReference type="InterPro" id="IPR016181">
    <property type="entry name" value="Acyl_CoA_acyltransferase"/>
</dbReference>
<keyword evidence="3" id="KW-1185">Reference proteome</keyword>
<dbReference type="GO" id="GO:0016746">
    <property type="term" value="F:acyltransferase activity"/>
    <property type="evidence" value="ECO:0007669"/>
    <property type="project" value="UniProtKB-KW"/>
</dbReference>
<dbReference type="EMBL" id="JBHSEC010000014">
    <property type="protein sequence ID" value="MFC4410516.1"/>
    <property type="molecule type" value="Genomic_DNA"/>
</dbReference>
<feature type="domain" description="N-acetyltransferase" evidence="1">
    <location>
        <begin position="1"/>
        <end position="157"/>
    </location>
</feature>
<dbReference type="Proteomes" id="UP001595817">
    <property type="component" value="Unassembled WGS sequence"/>
</dbReference>
<evidence type="ECO:0000259" key="1">
    <source>
        <dbReference type="PROSITE" id="PS51186"/>
    </source>
</evidence>
<comment type="caution">
    <text evidence="2">The sequence shown here is derived from an EMBL/GenBank/DDBJ whole genome shotgun (WGS) entry which is preliminary data.</text>
</comment>
<dbReference type="EC" id="2.3.-.-" evidence="2"/>
<sequence>MTYDDIEIVQHIANVSWQHTYNGIIPEDVQQQFLNMAYSIPMLQKRMEKTNMLLAEIDGHVVGFAAFTKTDEDGDAELTAIYLLPEYQQLGIGTQLFEAGLELIQDAQQLFVYIECDNVNGRNFYEAKGFEFVEEFEELFQGYPLDTAQYVYYVKAPAFAG</sequence>
<accession>A0ABV8X423</accession>
<evidence type="ECO:0000313" key="2">
    <source>
        <dbReference type="EMBL" id="MFC4410516.1"/>
    </source>
</evidence>
<proteinExistence type="predicted"/>
<dbReference type="Gene3D" id="3.40.630.30">
    <property type="match status" value="1"/>
</dbReference>